<reference evidence="1" key="1">
    <citation type="submission" date="2016-04" db="EMBL/GenBank/DDBJ databases">
        <authorList>
            <person name="Tabuchi Yagui T.R."/>
        </authorList>
    </citation>
    <scope>NUCLEOTIDE SEQUENCE [LARGE SCALE GENOMIC DNA]</scope>
    <source>
        <strain evidence="1">NIES-26</strain>
    </source>
</reference>
<gene>
    <name evidence="1" type="ORF">A6770_33465</name>
</gene>
<keyword evidence="2" id="KW-1185">Reference proteome</keyword>
<dbReference type="Proteomes" id="UP000252107">
    <property type="component" value="Unassembled WGS sequence"/>
</dbReference>
<evidence type="ECO:0000313" key="2">
    <source>
        <dbReference type="Proteomes" id="UP000252107"/>
    </source>
</evidence>
<proteinExistence type="predicted"/>
<comment type="caution">
    <text evidence="1">The sequence shown here is derived from an EMBL/GenBank/DDBJ whole genome shotgun (WGS) entry which is preliminary data.</text>
</comment>
<dbReference type="EMBL" id="LXQD01000352">
    <property type="protein sequence ID" value="RCJ17969.1"/>
    <property type="molecule type" value="Genomic_DNA"/>
</dbReference>
<name>A0A367Q1B0_9NOSO</name>
<sequence>MIPVAGGLKDQFKGPASMLLCFLMHRRSKDSFAGLYNHFAHRAFQQWCEEGMPGDPKEFCYGAIASVLKNYIFCAEFQKVEGALGTYWFIQWSYRNPQSDFENDALVAAEMIRSGATLHWVTNETYERWASNAIATTPVLPAVSEAEARASLQPQNQAVLPQGKRR</sequence>
<dbReference type="AlphaFoldDB" id="A0A367Q1B0"/>
<accession>A0A367Q1B0</accession>
<organism evidence="1 2">
    <name type="scientific">Nostoc minutum NIES-26</name>
    <dbReference type="NCBI Taxonomy" id="1844469"/>
    <lineage>
        <taxon>Bacteria</taxon>
        <taxon>Bacillati</taxon>
        <taxon>Cyanobacteriota</taxon>
        <taxon>Cyanophyceae</taxon>
        <taxon>Nostocales</taxon>
        <taxon>Nostocaceae</taxon>
        <taxon>Nostoc</taxon>
    </lineage>
</organism>
<evidence type="ECO:0000313" key="1">
    <source>
        <dbReference type="EMBL" id="RCJ17969.1"/>
    </source>
</evidence>
<protein>
    <submittedName>
        <fullName evidence="1">Uncharacterized protein</fullName>
    </submittedName>
</protein>